<dbReference type="AlphaFoldDB" id="A0A4P6MNG6"/>
<dbReference type="SUPFAM" id="SSF52540">
    <property type="entry name" value="P-loop containing nucleoside triphosphate hydrolases"/>
    <property type="match status" value="1"/>
</dbReference>
<name>A0A4P6MNG6_9MICO</name>
<dbReference type="Pfam" id="PF13500">
    <property type="entry name" value="AAA_26"/>
    <property type="match status" value="1"/>
</dbReference>
<evidence type="ECO:0000256" key="1">
    <source>
        <dbReference type="SAM" id="MobiDB-lite"/>
    </source>
</evidence>
<protein>
    <submittedName>
        <fullName evidence="2">Uncharacterized protein</fullName>
    </submittedName>
</protein>
<organism evidence="2 3">
    <name type="scientific">Janibacter limosus</name>
    <dbReference type="NCBI Taxonomy" id="53458"/>
    <lineage>
        <taxon>Bacteria</taxon>
        <taxon>Bacillati</taxon>
        <taxon>Actinomycetota</taxon>
        <taxon>Actinomycetes</taxon>
        <taxon>Micrococcales</taxon>
        <taxon>Intrasporangiaceae</taxon>
        <taxon>Janibacter</taxon>
    </lineage>
</organism>
<sequence>MCADRRARARGRGGGSRPAALERRPAAAGGGPVSTLEELSLPRVVLVVDADGADARLAATALTSVLAATGTAVGSLRLAAGDGPAVRQAVTAVAGDHDVLVIDAACGLLDPLDERGGTLADVGTALRYKGVSTGEVLVTTGGRAAPNALALNAEALARRELPVIGVVVIRAAQAVGEATSRAGLTAAAGAPLLAVLPADLASDDPSSLESQAALGFSSDTWETMAQ</sequence>
<gene>
    <name evidence="2" type="ORF">EXU32_00660</name>
</gene>
<dbReference type="KEGG" id="jli:EXU32_00660"/>
<dbReference type="Gene3D" id="3.40.50.300">
    <property type="entry name" value="P-loop containing nucleotide triphosphate hydrolases"/>
    <property type="match status" value="1"/>
</dbReference>
<evidence type="ECO:0000313" key="3">
    <source>
        <dbReference type="Proteomes" id="UP000290408"/>
    </source>
</evidence>
<dbReference type="InterPro" id="IPR027417">
    <property type="entry name" value="P-loop_NTPase"/>
</dbReference>
<dbReference type="OrthoDB" id="9802610at2"/>
<dbReference type="STRING" id="1216970.GCA_001570985_03000"/>
<reference evidence="2 3" key="1">
    <citation type="submission" date="2019-02" db="EMBL/GenBank/DDBJ databases">
        <title>Genomic data mining of an Antarctic deep-sea actinobacterium, Janibacterlimosus P3-3-X1.</title>
        <authorList>
            <person name="Liao L."/>
            <person name="Chen B."/>
        </authorList>
    </citation>
    <scope>NUCLEOTIDE SEQUENCE [LARGE SCALE GENOMIC DNA]</scope>
    <source>
        <strain evidence="2 3">P3-3-X1</strain>
    </source>
</reference>
<keyword evidence="3" id="KW-1185">Reference proteome</keyword>
<feature type="region of interest" description="Disordered" evidence="1">
    <location>
        <begin position="1"/>
        <end position="34"/>
    </location>
</feature>
<accession>A0A4P6MNG6</accession>
<dbReference type="Proteomes" id="UP000290408">
    <property type="component" value="Chromosome"/>
</dbReference>
<dbReference type="EMBL" id="CP036164">
    <property type="protein sequence ID" value="QBF44914.1"/>
    <property type="molecule type" value="Genomic_DNA"/>
</dbReference>
<proteinExistence type="predicted"/>
<evidence type="ECO:0000313" key="2">
    <source>
        <dbReference type="EMBL" id="QBF44914.1"/>
    </source>
</evidence>